<accession>G2Z2A6</accession>
<proteinExistence type="predicted"/>
<evidence type="ECO:0000313" key="1">
    <source>
        <dbReference type="EMBL" id="CCB70061.1"/>
    </source>
</evidence>
<dbReference type="EMBL" id="FQ859183">
    <property type="protein sequence ID" value="CCB70061.1"/>
    <property type="molecule type" value="Genomic_DNA"/>
</dbReference>
<evidence type="ECO:0000313" key="2">
    <source>
        <dbReference type="Proteomes" id="UP000009186"/>
    </source>
</evidence>
<name>G2Z2A6_FLABF</name>
<sequence length="73" mass="8534">MQVQKKWHINNLKNEKNNLKSENNSASFVEVEKISNEDYPCRWRVCYYNNGSLIGCSAWTYGECLDTVVIKTK</sequence>
<reference evidence="1 2" key="1">
    <citation type="journal article" date="2011" name="Appl. Environ. Microbiol.">
        <title>Complete genome sequence of the fish pathogen Flavobacterium branchiophilum.</title>
        <authorList>
            <consortium name="1:IP"/>
            <consortium name="Microbial Evolutionary Genomics,F-75015 Paris"/>
            <consortium name="France 2:CNRS"/>
            <consortium name="URA2171"/>
            <consortium name="F-75015 Paris,France 3:Unite de Virologie et Immunologie Mol."/>
            <consortium name="INRA,78352 Jouy en Josas Cedex"/>
            <consortium name="France. 4:Unite de Mathemathique"/>
            <consortium name="Informatique et Genome,INRA"/>
            <consortium name="78352 Jouy en Josas Cedex"/>
            <consortium name="France. 5:CEA/Genoscope"/>
            <consortium name="Evry"/>
            <consortium name="France"/>
            <person name="Touchon M."/>
            <person name="Barbier P."/>
            <person name="Bernardet J.F."/>
            <person name="Loux V."/>
            <person name="Vacherie B."/>
            <person name="Barbe V."/>
            <person name="Rocha E.P."/>
            <person name="Duchaud E."/>
        </authorList>
    </citation>
    <scope>NUCLEOTIDE SEQUENCE [LARGE SCALE GENOMIC DNA]</scope>
    <source>
        <strain evidence="1 2">FL-15</strain>
    </source>
</reference>
<dbReference type="AlphaFoldDB" id="G2Z2A6"/>
<dbReference type="STRING" id="1034807.FBFL15_2030"/>
<gene>
    <name evidence="1" type="ordered locus">FBFL15_2030</name>
</gene>
<organism evidence="1 2">
    <name type="scientific">Flavobacterium branchiophilum (strain FL-15)</name>
    <dbReference type="NCBI Taxonomy" id="1034807"/>
    <lineage>
        <taxon>Bacteria</taxon>
        <taxon>Pseudomonadati</taxon>
        <taxon>Bacteroidota</taxon>
        <taxon>Flavobacteriia</taxon>
        <taxon>Flavobacteriales</taxon>
        <taxon>Flavobacteriaceae</taxon>
        <taxon>Flavobacterium</taxon>
    </lineage>
</organism>
<dbReference type="KEGG" id="fbr:FBFL15_2030"/>
<dbReference type="Proteomes" id="UP000009186">
    <property type="component" value="Chromosome"/>
</dbReference>
<protein>
    <submittedName>
        <fullName evidence="1">Uncharacterized protein</fullName>
    </submittedName>
</protein>
<keyword evidence="2" id="KW-1185">Reference proteome</keyword>
<dbReference type="HOGENOM" id="CLU_2699271_0_0_10"/>